<name>A0A9P4JVU4_9PLEO</name>
<reference evidence="1" key="1">
    <citation type="journal article" date="2020" name="Stud. Mycol.">
        <title>101 Dothideomycetes genomes: a test case for predicting lifestyles and emergence of pathogens.</title>
        <authorList>
            <person name="Haridas S."/>
            <person name="Albert R."/>
            <person name="Binder M."/>
            <person name="Bloem J."/>
            <person name="Labutti K."/>
            <person name="Salamov A."/>
            <person name="Andreopoulos B."/>
            <person name="Baker S."/>
            <person name="Barry K."/>
            <person name="Bills G."/>
            <person name="Bluhm B."/>
            <person name="Cannon C."/>
            <person name="Castanera R."/>
            <person name="Culley D."/>
            <person name="Daum C."/>
            <person name="Ezra D."/>
            <person name="Gonzalez J."/>
            <person name="Henrissat B."/>
            <person name="Kuo A."/>
            <person name="Liang C."/>
            <person name="Lipzen A."/>
            <person name="Lutzoni F."/>
            <person name="Magnuson J."/>
            <person name="Mondo S."/>
            <person name="Nolan M."/>
            <person name="Ohm R."/>
            <person name="Pangilinan J."/>
            <person name="Park H.-J."/>
            <person name="Ramirez L."/>
            <person name="Alfaro M."/>
            <person name="Sun H."/>
            <person name="Tritt A."/>
            <person name="Yoshinaga Y."/>
            <person name="Zwiers L.-H."/>
            <person name="Turgeon B."/>
            <person name="Goodwin S."/>
            <person name="Spatafora J."/>
            <person name="Crous P."/>
            <person name="Grigoriev I."/>
        </authorList>
    </citation>
    <scope>NUCLEOTIDE SEQUENCE</scope>
    <source>
        <strain evidence="1">ATCC 74209</strain>
    </source>
</reference>
<accession>A0A9P4JVU4</accession>
<dbReference type="OrthoDB" id="3773872at2759"/>
<dbReference type="EMBL" id="ML993846">
    <property type="protein sequence ID" value="KAF2206010.1"/>
    <property type="molecule type" value="Genomic_DNA"/>
</dbReference>
<dbReference type="AlphaFoldDB" id="A0A9P4JVU4"/>
<gene>
    <name evidence="1" type="ORF">GQ43DRAFT_360921</name>
</gene>
<sequence length="54" mass="6402">LHSISVQDQLLKHKNQGLREAVATKKRIQKRSKSLDLYQRKEYHSGVVFWSPRL</sequence>
<feature type="non-terminal residue" evidence="1">
    <location>
        <position position="1"/>
    </location>
</feature>
<evidence type="ECO:0000313" key="2">
    <source>
        <dbReference type="Proteomes" id="UP000799536"/>
    </source>
</evidence>
<evidence type="ECO:0000313" key="1">
    <source>
        <dbReference type="EMBL" id="KAF2206010.1"/>
    </source>
</evidence>
<keyword evidence="2" id="KW-1185">Reference proteome</keyword>
<proteinExistence type="predicted"/>
<protein>
    <submittedName>
        <fullName evidence="1">Uncharacterized protein</fullName>
    </submittedName>
</protein>
<organism evidence="1 2">
    <name type="scientific">Delitschia confertaspora ATCC 74209</name>
    <dbReference type="NCBI Taxonomy" id="1513339"/>
    <lineage>
        <taxon>Eukaryota</taxon>
        <taxon>Fungi</taxon>
        <taxon>Dikarya</taxon>
        <taxon>Ascomycota</taxon>
        <taxon>Pezizomycotina</taxon>
        <taxon>Dothideomycetes</taxon>
        <taxon>Pleosporomycetidae</taxon>
        <taxon>Pleosporales</taxon>
        <taxon>Delitschiaceae</taxon>
        <taxon>Delitschia</taxon>
    </lineage>
</organism>
<comment type="caution">
    <text evidence="1">The sequence shown here is derived from an EMBL/GenBank/DDBJ whole genome shotgun (WGS) entry which is preliminary data.</text>
</comment>
<dbReference type="Proteomes" id="UP000799536">
    <property type="component" value="Unassembled WGS sequence"/>
</dbReference>